<sequence length="37" mass="4006">MLKTLDVRCPKISPSSIETLRAACPSLKNIFSSLPST</sequence>
<gene>
    <name evidence="1" type="ORF">AAHA92_04869</name>
</gene>
<dbReference type="Proteomes" id="UP001567538">
    <property type="component" value="Unassembled WGS sequence"/>
</dbReference>
<reference evidence="1 2" key="1">
    <citation type="submission" date="2024-06" db="EMBL/GenBank/DDBJ databases">
        <title>A chromosome level genome sequence of Diviner's sage (Salvia divinorum).</title>
        <authorList>
            <person name="Ford S.A."/>
            <person name="Ro D.-K."/>
            <person name="Ness R.W."/>
            <person name="Phillips M.A."/>
        </authorList>
    </citation>
    <scope>NUCLEOTIDE SEQUENCE [LARGE SCALE GENOMIC DNA]</scope>
    <source>
        <strain evidence="1">SAF-2024a</strain>
        <tissue evidence="1">Leaf</tissue>
    </source>
</reference>
<comment type="caution">
    <text evidence="1">The sequence shown here is derived from an EMBL/GenBank/DDBJ whole genome shotgun (WGS) entry which is preliminary data.</text>
</comment>
<name>A0ABD1I2R2_SALDI</name>
<proteinExistence type="predicted"/>
<evidence type="ECO:0000313" key="2">
    <source>
        <dbReference type="Proteomes" id="UP001567538"/>
    </source>
</evidence>
<protein>
    <submittedName>
        <fullName evidence="1">Uncharacterized protein</fullName>
    </submittedName>
</protein>
<dbReference type="AlphaFoldDB" id="A0ABD1I2R2"/>
<evidence type="ECO:0000313" key="1">
    <source>
        <dbReference type="EMBL" id="KAL1562274.1"/>
    </source>
</evidence>
<dbReference type="EMBL" id="JBEAFC010000003">
    <property type="protein sequence ID" value="KAL1562274.1"/>
    <property type="molecule type" value="Genomic_DNA"/>
</dbReference>
<keyword evidence="2" id="KW-1185">Reference proteome</keyword>
<organism evidence="1 2">
    <name type="scientific">Salvia divinorum</name>
    <name type="common">Maria pastora</name>
    <name type="synonym">Diviner's sage</name>
    <dbReference type="NCBI Taxonomy" id="28513"/>
    <lineage>
        <taxon>Eukaryota</taxon>
        <taxon>Viridiplantae</taxon>
        <taxon>Streptophyta</taxon>
        <taxon>Embryophyta</taxon>
        <taxon>Tracheophyta</taxon>
        <taxon>Spermatophyta</taxon>
        <taxon>Magnoliopsida</taxon>
        <taxon>eudicotyledons</taxon>
        <taxon>Gunneridae</taxon>
        <taxon>Pentapetalae</taxon>
        <taxon>asterids</taxon>
        <taxon>lamiids</taxon>
        <taxon>Lamiales</taxon>
        <taxon>Lamiaceae</taxon>
        <taxon>Nepetoideae</taxon>
        <taxon>Mentheae</taxon>
        <taxon>Salviinae</taxon>
        <taxon>Salvia</taxon>
        <taxon>Salvia subgen. Calosphace</taxon>
    </lineage>
</organism>
<accession>A0ABD1I2R2</accession>